<evidence type="ECO:0000256" key="1">
    <source>
        <dbReference type="SAM" id="MobiDB-lite"/>
    </source>
</evidence>
<evidence type="ECO:0000313" key="3">
    <source>
        <dbReference type="Proteomes" id="UP000230233"/>
    </source>
</evidence>
<feature type="region of interest" description="Disordered" evidence="1">
    <location>
        <begin position="29"/>
        <end position="66"/>
    </location>
</feature>
<evidence type="ECO:0000313" key="2">
    <source>
        <dbReference type="EMBL" id="PIC31093.1"/>
    </source>
</evidence>
<accession>A0A2G5TV16</accession>
<comment type="caution">
    <text evidence="2">The sequence shown here is derived from an EMBL/GenBank/DDBJ whole genome shotgun (WGS) entry which is preliminary data.</text>
</comment>
<protein>
    <submittedName>
        <fullName evidence="2">Uncharacterized protein</fullName>
    </submittedName>
</protein>
<organism evidence="2 3">
    <name type="scientific">Caenorhabditis nigoni</name>
    <dbReference type="NCBI Taxonomy" id="1611254"/>
    <lineage>
        <taxon>Eukaryota</taxon>
        <taxon>Metazoa</taxon>
        <taxon>Ecdysozoa</taxon>
        <taxon>Nematoda</taxon>
        <taxon>Chromadorea</taxon>
        <taxon>Rhabditida</taxon>
        <taxon>Rhabditina</taxon>
        <taxon>Rhabditomorpha</taxon>
        <taxon>Rhabditoidea</taxon>
        <taxon>Rhabditidae</taxon>
        <taxon>Peloderinae</taxon>
        <taxon>Caenorhabditis</taxon>
    </lineage>
</organism>
<proteinExistence type="predicted"/>
<dbReference type="EMBL" id="PDUG01000005">
    <property type="protein sequence ID" value="PIC31093.1"/>
    <property type="molecule type" value="Genomic_DNA"/>
</dbReference>
<sequence length="122" mass="13529">MDVSTPNSISPAPKRVDHHCYDSIDEDCATSGAPSPCSSSHGSTNSDVAVTHSTSPRPNAPRTRRSMRNAATFDCIPEQEPFYGEFQEKLTKYINRTVHSVKGHFWVTNKPLVDLTLFFQSS</sequence>
<reference evidence="3" key="1">
    <citation type="submission" date="2017-10" db="EMBL/GenBank/DDBJ databases">
        <title>Rapid genome shrinkage in a self-fertile nematode reveals novel sperm competition proteins.</title>
        <authorList>
            <person name="Yin D."/>
            <person name="Schwarz E.M."/>
            <person name="Thomas C.G."/>
            <person name="Felde R.L."/>
            <person name="Korf I.F."/>
            <person name="Cutter A.D."/>
            <person name="Schartner C.M."/>
            <person name="Ralston E.J."/>
            <person name="Meyer B.J."/>
            <person name="Haag E.S."/>
        </authorList>
    </citation>
    <scope>NUCLEOTIDE SEQUENCE [LARGE SCALE GENOMIC DNA]</scope>
    <source>
        <strain evidence="3">JU1422</strain>
    </source>
</reference>
<dbReference type="Proteomes" id="UP000230233">
    <property type="component" value="Chromosome V"/>
</dbReference>
<dbReference type="AlphaFoldDB" id="A0A2G5TV16"/>
<keyword evidence="3" id="KW-1185">Reference proteome</keyword>
<gene>
    <name evidence="2" type="primary">Cnig_chr_V.g22116</name>
    <name evidence="2" type="ORF">B9Z55_022116</name>
</gene>
<name>A0A2G5TV16_9PELO</name>
<feature type="compositionally biased region" description="Polar residues" evidence="1">
    <location>
        <begin position="32"/>
        <end position="57"/>
    </location>
</feature>